<evidence type="ECO:0008006" key="7">
    <source>
        <dbReference type="Google" id="ProtNLM"/>
    </source>
</evidence>
<dbReference type="InterPro" id="IPR011989">
    <property type="entry name" value="ARM-like"/>
</dbReference>
<dbReference type="PANTHER" id="PTHR12658">
    <property type="entry name" value="BETA-TUBULIN COFACTOR D"/>
    <property type="match status" value="1"/>
</dbReference>
<dbReference type="Pfam" id="PF23579">
    <property type="entry name" value="ARM_TBCD"/>
    <property type="match status" value="1"/>
</dbReference>
<protein>
    <recommendedName>
        <fullName evidence="7">Tubulin-specific chaperone D</fullName>
    </recommendedName>
</protein>
<dbReference type="GO" id="GO:0000226">
    <property type="term" value="P:microtubule cytoskeleton organization"/>
    <property type="evidence" value="ECO:0007669"/>
    <property type="project" value="TreeGrafter"/>
</dbReference>
<evidence type="ECO:0000259" key="4">
    <source>
        <dbReference type="Pfam" id="PF25767"/>
    </source>
</evidence>
<dbReference type="InterPro" id="IPR058033">
    <property type="entry name" value="ARM_TBCD_2nd"/>
</dbReference>
<dbReference type="SUPFAM" id="SSF48371">
    <property type="entry name" value="ARM repeat"/>
    <property type="match status" value="1"/>
</dbReference>
<proteinExistence type="predicted"/>
<comment type="caution">
    <text evidence="5">The sequence shown here is derived from an EMBL/GenBank/DDBJ whole genome shotgun (WGS) entry which is preliminary data.</text>
</comment>
<dbReference type="InterPro" id="IPR022577">
    <property type="entry name" value="TBCD_C"/>
</dbReference>
<gene>
    <name evidence="5" type="ORF">GGH94_002022</name>
</gene>
<organism evidence="5 6">
    <name type="scientific">Coemansia aciculifera</name>
    <dbReference type="NCBI Taxonomy" id="417176"/>
    <lineage>
        <taxon>Eukaryota</taxon>
        <taxon>Fungi</taxon>
        <taxon>Fungi incertae sedis</taxon>
        <taxon>Zoopagomycota</taxon>
        <taxon>Kickxellomycotina</taxon>
        <taxon>Kickxellomycetes</taxon>
        <taxon>Kickxellales</taxon>
        <taxon>Kickxellaceae</taxon>
        <taxon>Coemansia</taxon>
    </lineage>
</organism>
<name>A0A9W8IJU3_9FUNG</name>
<feature type="domain" description="Tubulin-folding cofactor D C-terminal" evidence="3">
    <location>
        <begin position="900"/>
        <end position="1105"/>
    </location>
</feature>
<dbReference type="PANTHER" id="PTHR12658:SF0">
    <property type="entry name" value="TUBULIN-SPECIFIC CHAPERONE D"/>
    <property type="match status" value="1"/>
</dbReference>
<sequence>MADDKHEAATGDDVGSAPTFFKEHEAFLTMLDTVAESASATEAWMQASAPADEERTIREMCSILEMYQEQPTCLDPYLERIVNRLMAVIEEYVQAYHESAADISADDTPAEKAHVSAARMNGIFELVYMLCKVRGYKIVLRFFPHSVADVEPVLATLWRHTANLGGSNWTVRYVMLIWLSLLSMVPFDLESIDSGIVNLPPLDASASSNVQASSASSGKALVDLWVELGQFYLRRPGCDMEGAAVMLARLLSRKDTSTTLQPAFIAWAAHEISDAASGYAGLASGDANSSKKGMAIGSVLRINGALRVLCHLFLAMDSADPLQGQIGPLLDVLQSDAFEQHSVTRKLATKAAQRLALLVLPPLSATKHSDARPSARANLGAGTNTSSLAGNSAPSTIDKNMNNVPCASHDADLEISEEVETCIGVLLQRLHDKDTIVRWSAAKGVGRITERLPRALAQEIVSAVVGMLQEETLVPATGLIDVSMTSEFSWHGSLLCLAELSRRGLLTPLALRETIPWVLRGLTYEIQRGDYSVGSNVRDAACYVMWSFARVSDAAAKSLFAEMSTILATALVSVAVFDREPNVRRAASAAYQEHVGRHSAFPHGISVLQLADFFSVGNMHNAFVVASRRISEFTEYREPLLRHLCTVTIYHWDLKTRELAVEALRELAPLSPEYMASSLLPEMLVLSVAENVPNRFTEDFGASLTLAALATFIGCLSRAGWDIGGDQTRDRYFDYFARALAMCPKPQSIVIDFTSFVDVYGIAPDQHASIVHHVQEGGPGSSREGFVIALGALGTRADFEMLCNLITEGVTVEIRRDAALALGQFSQRALETGQYGKMCDGDILAAVGALLGGLHDRTVDNRGDVGSWVRHQCLCSLQRLLAADLRVLVNVHGNRDLALQLLGRILHAATEKIDRLRVSAGLLLESFLYGPCGTMSHASGIDKLDADAVVERCIEELRLFIPNGQQNCNREGINWVDSESAYAQLVYALSVSEESLRKLLFEGLVVAGSAEPMGKFAINAVATYAGALPTADKELGPGWTVDGIIAELTRLLLTDKQTSKLINPALIVSDQLIEQGALLAASPDTWIPLYRAVQRVAFKLRAPQRLMLCVKLYGSLSLVSPAVARLVCESLLAHIGHPIPKIRQVAADQLFTMLCINGVVADIDEEGESSLEEIEQLLSETEWMQETDSVKESRARLAELVRQLLRDKSAPR</sequence>
<keyword evidence="1" id="KW-0143">Chaperone</keyword>
<dbReference type="Pfam" id="PF25767">
    <property type="entry name" value="ARM_TBCD_2nd"/>
    <property type="match status" value="1"/>
</dbReference>
<dbReference type="EMBL" id="JANBUY010000053">
    <property type="protein sequence ID" value="KAJ2865736.1"/>
    <property type="molecule type" value="Genomic_DNA"/>
</dbReference>
<feature type="compositionally biased region" description="Polar residues" evidence="2">
    <location>
        <begin position="381"/>
        <end position="395"/>
    </location>
</feature>
<dbReference type="GO" id="GO:0048487">
    <property type="term" value="F:beta-tubulin binding"/>
    <property type="evidence" value="ECO:0007669"/>
    <property type="project" value="InterPro"/>
</dbReference>
<evidence type="ECO:0000259" key="3">
    <source>
        <dbReference type="Pfam" id="PF12612"/>
    </source>
</evidence>
<accession>A0A9W8IJU3</accession>
<dbReference type="Pfam" id="PF12612">
    <property type="entry name" value="TFCD_C"/>
    <property type="match status" value="1"/>
</dbReference>
<dbReference type="Proteomes" id="UP001140074">
    <property type="component" value="Unassembled WGS sequence"/>
</dbReference>
<dbReference type="Gene3D" id="1.25.10.10">
    <property type="entry name" value="Leucine-rich Repeat Variant"/>
    <property type="match status" value="1"/>
</dbReference>
<dbReference type="AlphaFoldDB" id="A0A9W8IJU3"/>
<feature type="region of interest" description="Disordered" evidence="2">
    <location>
        <begin position="366"/>
        <end position="395"/>
    </location>
</feature>
<evidence type="ECO:0000313" key="6">
    <source>
        <dbReference type="Proteomes" id="UP001140074"/>
    </source>
</evidence>
<dbReference type="InterPro" id="IPR016024">
    <property type="entry name" value="ARM-type_fold"/>
</dbReference>
<dbReference type="GO" id="GO:0005096">
    <property type="term" value="F:GTPase activator activity"/>
    <property type="evidence" value="ECO:0007669"/>
    <property type="project" value="InterPro"/>
</dbReference>
<evidence type="ECO:0000256" key="2">
    <source>
        <dbReference type="SAM" id="MobiDB-lite"/>
    </source>
</evidence>
<keyword evidence="6" id="KW-1185">Reference proteome</keyword>
<reference evidence="5" key="1">
    <citation type="submission" date="2022-07" db="EMBL/GenBank/DDBJ databases">
        <title>Phylogenomic reconstructions and comparative analyses of Kickxellomycotina fungi.</title>
        <authorList>
            <person name="Reynolds N.K."/>
            <person name="Stajich J.E."/>
            <person name="Barry K."/>
            <person name="Grigoriev I.V."/>
            <person name="Crous P."/>
            <person name="Smith M.E."/>
        </authorList>
    </citation>
    <scope>NUCLEOTIDE SEQUENCE</scope>
    <source>
        <strain evidence="5">RSA 476</strain>
    </source>
</reference>
<evidence type="ECO:0000313" key="5">
    <source>
        <dbReference type="EMBL" id="KAJ2865736.1"/>
    </source>
</evidence>
<feature type="domain" description="Tubulin-folding cofactor D ARM repeats" evidence="4">
    <location>
        <begin position="344"/>
        <end position="605"/>
    </location>
</feature>
<dbReference type="GO" id="GO:0007021">
    <property type="term" value="P:tubulin complex assembly"/>
    <property type="evidence" value="ECO:0007669"/>
    <property type="project" value="InterPro"/>
</dbReference>
<dbReference type="GO" id="GO:0007023">
    <property type="term" value="P:post-chaperonin tubulin folding pathway"/>
    <property type="evidence" value="ECO:0007669"/>
    <property type="project" value="InterPro"/>
</dbReference>
<evidence type="ECO:0000256" key="1">
    <source>
        <dbReference type="ARBA" id="ARBA00023186"/>
    </source>
</evidence>
<dbReference type="InterPro" id="IPR033162">
    <property type="entry name" value="TBCD"/>
</dbReference>